<feature type="transmembrane region" description="Helical" evidence="8">
    <location>
        <begin position="114"/>
        <end position="132"/>
    </location>
</feature>
<feature type="transmembrane region" description="Helical" evidence="8">
    <location>
        <begin position="309"/>
        <end position="333"/>
    </location>
</feature>
<accession>A0A3E2HHY8</accession>
<organism evidence="10 11">
    <name type="scientific">Scytalidium lignicola</name>
    <name type="common">Hyphomycete</name>
    <dbReference type="NCBI Taxonomy" id="5539"/>
    <lineage>
        <taxon>Eukaryota</taxon>
        <taxon>Fungi</taxon>
        <taxon>Dikarya</taxon>
        <taxon>Ascomycota</taxon>
        <taxon>Pezizomycotina</taxon>
        <taxon>Leotiomycetes</taxon>
        <taxon>Leotiomycetes incertae sedis</taxon>
        <taxon>Scytalidium</taxon>
    </lineage>
</organism>
<feature type="transmembrane region" description="Helical" evidence="8">
    <location>
        <begin position="86"/>
        <end position="108"/>
    </location>
</feature>
<evidence type="ECO:0000256" key="1">
    <source>
        <dbReference type="ARBA" id="ARBA00004429"/>
    </source>
</evidence>
<proteinExistence type="predicted"/>
<keyword evidence="5 8" id="KW-0812">Transmembrane</keyword>
<dbReference type="OrthoDB" id="10254418at2759"/>
<sequence length="652" mass="68986">MMSVNLVSSAAAGTLFGAALAASGVYSPAVIISQMQLRDFHMLEVFLSASATSALIIIAFDRLGLSNTTPRAASSFGWFSKYDGNIVGGLLIGTGMSLSGACPGTSLVQAVTGVRSGMLVMVGGVLGGLFYLKVSKYLRKKSPHVDTKAIRTIYEKFHISKGSAVMIYEIACLVVISAVISLRQHRPVLFHSAVGGLLIGGAQAASLLLTGNLVGVSIAYEDLARCVREGATYVRGGKSSDDKALSIKSITFAMGILAGSYTVASYAPSLMVKSDIQISAIRAVAGGFVMVFGARIAGGCTSGHGISGMSMLSLSSIISVASMFAGGIGLAAFTRSLCVIGAFSTILSPRAHFTASPVSDRGPESRDLDFGLGLGLELGLDLGLGGILDLCEPPLVVDVIAYLIVSLGITKTATKTSTYPRTTETTFVSTHICLPGIYHYYYKYSLSYSTTTTTTTTTTTSIISSCPSSAPTLSCDKYGYLIRDATLYRVDLSTGSNMAVKKSIGDGSSSNVLAHNSLDNYIYAYQTGNRSLLRVFSDDSSEQITEAAAPPHVNLGDIDLNGRYWIANNGWNWWQYDLYPGSPYLRTSHAKSHRHLAQNHTSGGSTLIGFNLTTLRWENVANYPKVRANPWGAQYGMNNGTIYASDNDGGEI</sequence>
<gene>
    <name evidence="10" type="ORF">B7463_g3345</name>
</gene>
<dbReference type="GO" id="GO:0005886">
    <property type="term" value="C:plasma membrane"/>
    <property type="evidence" value="ECO:0007669"/>
    <property type="project" value="UniProtKB-SubCell"/>
</dbReference>
<evidence type="ECO:0000256" key="3">
    <source>
        <dbReference type="ARBA" id="ARBA00022475"/>
    </source>
</evidence>
<evidence type="ECO:0000313" key="11">
    <source>
        <dbReference type="Proteomes" id="UP000258309"/>
    </source>
</evidence>
<keyword evidence="2" id="KW-0813">Transport</keyword>
<keyword evidence="3" id="KW-1003">Cell membrane</keyword>
<keyword evidence="4" id="KW-0997">Cell inner membrane</keyword>
<dbReference type="InterPro" id="IPR011044">
    <property type="entry name" value="Quino_amine_DH_bsu"/>
</dbReference>
<name>A0A3E2HHY8_SCYLI</name>
<dbReference type="InterPro" id="IPR054215">
    <property type="entry name" value="DUF6923"/>
</dbReference>
<feature type="domain" description="DUF6923" evidence="9">
    <location>
        <begin position="485"/>
        <end position="651"/>
    </location>
</feature>
<dbReference type="STRING" id="5539.A0A3E2HHY8"/>
<evidence type="ECO:0000256" key="8">
    <source>
        <dbReference type="SAM" id="Phobius"/>
    </source>
</evidence>
<feature type="transmembrane region" description="Helical" evidence="8">
    <location>
        <begin position="165"/>
        <end position="182"/>
    </location>
</feature>
<evidence type="ECO:0000256" key="5">
    <source>
        <dbReference type="ARBA" id="ARBA00022692"/>
    </source>
</evidence>
<dbReference type="PANTHER" id="PTHR30574">
    <property type="entry name" value="INNER MEMBRANE PROTEIN YEDE"/>
    <property type="match status" value="1"/>
</dbReference>
<dbReference type="Proteomes" id="UP000258309">
    <property type="component" value="Unassembled WGS sequence"/>
</dbReference>
<dbReference type="AlphaFoldDB" id="A0A3E2HHY8"/>
<dbReference type="EMBL" id="NCSJ02000043">
    <property type="protein sequence ID" value="RFU32987.1"/>
    <property type="molecule type" value="Genomic_DNA"/>
</dbReference>
<feature type="transmembrane region" description="Helical" evidence="8">
    <location>
        <begin position="276"/>
        <end position="297"/>
    </location>
</feature>
<dbReference type="Pfam" id="PF21959">
    <property type="entry name" value="DUF6923"/>
    <property type="match status" value="1"/>
</dbReference>
<evidence type="ECO:0000313" key="10">
    <source>
        <dbReference type="EMBL" id="RFU32987.1"/>
    </source>
</evidence>
<keyword evidence="7 8" id="KW-0472">Membrane</keyword>
<feature type="transmembrane region" description="Helical" evidence="8">
    <location>
        <begin position="245"/>
        <end position="264"/>
    </location>
</feature>
<evidence type="ECO:0000259" key="9">
    <source>
        <dbReference type="Pfam" id="PF21959"/>
    </source>
</evidence>
<comment type="caution">
    <text evidence="10">The sequence shown here is derived from an EMBL/GenBank/DDBJ whole genome shotgun (WGS) entry which is preliminary data.</text>
</comment>
<feature type="transmembrane region" description="Helical" evidence="8">
    <location>
        <begin position="188"/>
        <end position="209"/>
    </location>
</feature>
<evidence type="ECO:0000256" key="4">
    <source>
        <dbReference type="ARBA" id="ARBA00022519"/>
    </source>
</evidence>
<dbReference type="SUPFAM" id="SSF50969">
    <property type="entry name" value="YVTN repeat-like/Quinoprotein amine dehydrogenase"/>
    <property type="match status" value="1"/>
</dbReference>
<protein>
    <recommendedName>
        <fullName evidence="9">DUF6923 domain-containing protein</fullName>
    </recommendedName>
</protein>
<evidence type="ECO:0000256" key="2">
    <source>
        <dbReference type="ARBA" id="ARBA00022448"/>
    </source>
</evidence>
<dbReference type="Pfam" id="PF04143">
    <property type="entry name" value="Sulf_transp"/>
    <property type="match status" value="1"/>
</dbReference>
<feature type="non-terminal residue" evidence="10">
    <location>
        <position position="1"/>
    </location>
</feature>
<keyword evidence="6 8" id="KW-1133">Transmembrane helix</keyword>
<feature type="non-terminal residue" evidence="10">
    <location>
        <position position="652"/>
    </location>
</feature>
<dbReference type="InterPro" id="IPR007272">
    <property type="entry name" value="Sulf_transp_TsuA/YedE"/>
</dbReference>
<comment type="subcellular location">
    <subcellularLocation>
        <location evidence="1">Cell inner membrane</location>
        <topology evidence="1">Multi-pass membrane protein</topology>
    </subcellularLocation>
</comment>
<evidence type="ECO:0000256" key="7">
    <source>
        <dbReference type="ARBA" id="ARBA00023136"/>
    </source>
</evidence>
<evidence type="ECO:0000256" key="6">
    <source>
        <dbReference type="ARBA" id="ARBA00022989"/>
    </source>
</evidence>
<dbReference type="PANTHER" id="PTHR30574:SF1">
    <property type="entry name" value="SULPHUR TRANSPORT DOMAIN-CONTAINING PROTEIN"/>
    <property type="match status" value="1"/>
</dbReference>
<reference evidence="10 11" key="1">
    <citation type="submission" date="2018-05" db="EMBL/GenBank/DDBJ databases">
        <title>Draft genome sequence of Scytalidium lignicola DSM 105466, a ubiquitous saprotrophic fungus.</title>
        <authorList>
            <person name="Buettner E."/>
            <person name="Gebauer A.M."/>
            <person name="Hofrichter M."/>
            <person name="Liers C."/>
            <person name="Kellner H."/>
        </authorList>
    </citation>
    <scope>NUCLEOTIDE SEQUENCE [LARGE SCALE GENOMIC DNA]</scope>
    <source>
        <strain evidence="10 11">DSM 105466</strain>
    </source>
</reference>
<keyword evidence="11" id="KW-1185">Reference proteome</keyword>